<evidence type="ECO:0000313" key="1">
    <source>
        <dbReference type="EMBL" id="EEI93551.1"/>
    </source>
</evidence>
<gene>
    <name evidence="1" type="ORF">HMPREF0765_0703</name>
</gene>
<proteinExistence type="predicted"/>
<name>C2FTS1_SPHSI</name>
<dbReference type="HOGENOM" id="CLU_3066342_0_0_10"/>
<organism evidence="1 2">
    <name type="scientific">Sphingobacterium spiritivorum ATCC 33300</name>
    <dbReference type="NCBI Taxonomy" id="525372"/>
    <lineage>
        <taxon>Bacteria</taxon>
        <taxon>Pseudomonadati</taxon>
        <taxon>Bacteroidota</taxon>
        <taxon>Sphingobacteriia</taxon>
        <taxon>Sphingobacteriales</taxon>
        <taxon>Sphingobacteriaceae</taxon>
        <taxon>Sphingobacterium</taxon>
    </lineage>
</organism>
<sequence length="53" mass="6173">MQSAKIFLKPIEFLNKHKSLRLQLSKNILLDFVFNTLLTILEKSIENKNANTN</sequence>
<comment type="caution">
    <text evidence="1">The sequence shown here is derived from an EMBL/GenBank/DDBJ whole genome shotgun (WGS) entry which is preliminary data.</text>
</comment>
<evidence type="ECO:0000313" key="2">
    <source>
        <dbReference type="Proteomes" id="UP000006241"/>
    </source>
</evidence>
<dbReference type="EMBL" id="ACHB01000018">
    <property type="protein sequence ID" value="EEI93551.1"/>
    <property type="molecule type" value="Genomic_DNA"/>
</dbReference>
<dbReference type="Proteomes" id="UP000006241">
    <property type="component" value="Unassembled WGS sequence"/>
</dbReference>
<dbReference type="AlphaFoldDB" id="C2FTS1"/>
<accession>C2FTS1</accession>
<reference evidence="1 2" key="1">
    <citation type="submission" date="2009-01" db="EMBL/GenBank/DDBJ databases">
        <authorList>
            <person name="Qin X."/>
            <person name="Bachman B."/>
            <person name="Battles P."/>
            <person name="Bell A."/>
            <person name="Bess C."/>
            <person name="Bickham C."/>
            <person name="Chaboub L."/>
            <person name="Chen D."/>
            <person name="Coyle M."/>
            <person name="Deiros D.R."/>
            <person name="Dinh H."/>
            <person name="Forbes L."/>
            <person name="Fowler G."/>
            <person name="Francisco L."/>
            <person name="Fu Q."/>
            <person name="Gubbala S."/>
            <person name="Hale W."/>
            <person name="Han Y."/>
            <person name="Hemphill L."/>
            <person name="Highlander S.K."/>
            <person name="Hirani K."/>
            <person name="Hogues M."/>
            <person name="Jackson L."/>
            <person name="Jakkamsetti A."/>
            <person name="Javaid M."/>
            <person name="Jiang H."/>
            <person name="Korchina V."/>
            <person name="Kovar C."/>
            <person name="Lara F."/>
            <person name="Lee S."/>
            <person name="Mata R."/>
            <person name="Mathew T."/>
            <person name="Moen C."/>
            <person name="Morales K."/>
            <person name="Munidasa M."/>
            <person name="Nazareth L."/>
            <person name="Ngo R."/>
            <person name="Nguyen L."/>
            <person name="Okwuonu G."/>
            <person name="Ongeri F."/>
            <person name="Patil S."/>
            <person name="Petrosino J."/>
            <person name="Pham C."/>
            <person name="Pham P."/>
            <person name="Pu L.-L."/>
            <person name="Puazo M."/>
            <person name="Raj R."/>
            <person name="Reid J."/>
            <person name="Rouhana J."/>
            <person name="Saada N."/>
            <person name="Shang Y."/>
            <person name="Simmons D."/>
            <person name="Thornton R."/>
            <person name="Warren J."/>
            <person name="Weissenberger G."/>
            <person name="Zhang J."/>
            <person name="Zhang L."/>
            <person name="Zhou C."/>
            <person name="Zhu D."/>
            <person name="Muzny D."/>
            <person name="Worley K."/>
            <person name="Gibbs R."/>
        </authorList>
    </citation>
    <scope>NUCLEOTIDE SEQUENCE [LARGE SCALE GENOMIC DNA]</scope>
    <source>
        <strain evidence="1 2">ATCC 33300</strain>
    </source>
</reference>
<protein>
    <submittedName>
        <fullName evidence="1">Uncharacterized protein</fullName>
    </submittedName>
</protein>